<accession>A0ABU0TSN1</accession>
<gene>
    <name evidence="1" type="ORF">QE412_001246</name>
</gene>
<dbReference type="EMBL" id="JAUTBF010000001">
    <property type="protein sequence ID" value="MDQ1122673.1"/>
    <property type="molecule type" value="Genomic_DNA"/>
</dbReference>
<organism evidence="1 2">
    <name type="scientific">Microbacterium trichothecenolyticum</name>
    <name type="common">Aureobacterium trichothecenolyticum</name>
    <dbReference type="NCBI Taxonomy" id="69370"/>
    <lineage>
        <taxon>Bacteria</taxon>
        <taxon>Bacillati</taxon>
        <taxon>Actinomycetota</taxon>
        <taxon>Actinomycetes</taxon>
        <taxon>Micrococcales</taxon>
        <taxon>Microbacteriaceae</taxon>
        <taxon>Microbacterium</taxon>
    </lineage>
</organism>
<dbReference type="Proteomes" id="UP001226691">
    <property type="component" value="Unassembled WGS sequence"/>
</dbReference>
<proteinExistence type="predicted"/>
<keyword evidence="2" id="KW-1185">Reference proteome</keyword>
<comment type="caution">
    <text evidence="1">The sequence shown here is derived from an EMBL/GenBank/DDBJ whole genome shotgun (WGS) entry which is preliminary data.</text>
</comment>
<sequence length="31" mass="3522">MSSIIVRTEALFVSTGDERRRRVARRISATS</sequence>
<reference evidence="1 2" key="1">
    <citation type="submission" date="2023-07" db="EMBL/GenBank/DDBJ databases">
        <title>Functional and genomic diversity of the sorghum phyllosphere microbiome.</title>
        <authorList>
            <person name="Shade A."/>
        </authorList>
    </citation>
    <scope>NUCLEOTIDE SEQUENCE [LARGE SCALE GENOMIC DNA]</scope>
    <source>
        <strain evidence="1 2">SORGH_AS_1207</strain>
    </source>
</reference>
<protein>
    <submittedName>
        <fullName evidence="1">Uncharacterized protein</fullName>
    </submittedName>
</protein>
<evidence type="ECO:0000313" key="2">
    <source>
        <dbReference type="Proteomes" id="UP001226691"/>
    </source>
</evidence>
<evidence type="ECO:0000313" key="1">
    <source>
        <dbReference type="EMBL" id="MDQ1122673.1"/>
    </source>
</evidence>
<name>A0ABU0TSN1_MICTR</name>